<dbReference type="InterPro" id="IPR010982">
    <property type="entry name" value="Lambda_DNA-bd_dom_sf"/>
</dbReference>
<evidence type="ECO:0000313" key="4">
    <source>
        <dbReference type="Proteomes" id="UP001595640"/>
    </source>
</evidence>
<proteinExistence type="predicted"/>
<organism evidence="3 4">
    <name type="scientific">Modicisalibacter luteus</name>
    <dbReference type="NCBI Taxonomy" id="453962"/>
    <lineage>
        <taxon>Bacteria</taxon>
        <taxon>Pseudomonadati</taxon>
        <taxon>Pseudomonadota</taxon>
        <taxon>Gammaproteobacteria</taxon>
        <taxon>Oceanospirillales</taxon>
        <taxon>Halomonadaceae</taxon>
        <taxon>Modicisalibacter</taxon>
    </lineage>
</organism>
<evidence type="ECO:0000259" key="2">
    <source>
        <dbReference type="PROSITE" id="PS50943"/>
    </source>
</evidence>
<comment type="caution">
    <text evidence="3">The sequence shown here is derived from an EMBL/GenBank/DDBJ whole genome shotgun (WGS) entry which is preliminary data.</text>
</comment>
<dbReference type="Proteomes" id="UP001595640">
    <property type="component" value="Unassembled WGS sequence"/>
</dbReference>
<dbReference type="SMART" id="SM00530">
    <property type="entry name" value="HTH_XRE"/>
    <property type="match status" value="1"/>
</dbReference>
<dbReference type="SUPFAM" id="SSF47413">
    <property type="entry name" value="lambda repressor-like DNA-binding domains"/>
    <property type="match status" value="1"/>
</dbReference>
<accession>A0ABV7LV97</accession>
<dbReference type="Gene3D" id="1.10.260.40">
    <property type="entry name" value="lambda repressor-like DNA-binding domains"/>
    <property type="match status" value="1"/>
</dbReference>
<dbReference type="CDD" id="cd00093">
    <property type="entry name" value="HTH_XRE"/>
    <property type="match status" value="1"/>
</dbReference>
<name>A0ABV7LV97_9GAMM</name>
<dbReference type="CDD" id="cd06529">
    <property type="entry name" value="S24_LexA-like"/>
    <property type="match status" value="1"/>
</dbReference>
<evidence type="ECO:0000313" key="3">
    <source>
        <dbReference type="EMBL" id="MFC3290558.1"/>
    </source>
</evidence>
<dbReference type="PROSITE" id="PS50943">
    <property type="entry name" value="HTH_CROC1"/>
    <property type="match status" value="1"/>
</dbReference>
<dbReference type="PANTHER" id="PTHR46558">
    <property type="entry name" value="TRACRIPTIONAL REGULATORY PROTEIN-RELATED-RELATED"/>
    <property type="match status" value="1"/>
</dbReference>
<dbReference type="PANTHER" id="PTHR46558:SF4">
    <property type="entry name" value="DNA-BIDING PHAGE PROTEIN"/>
    <property type="match status" value="1"/>
</dbReference>
<reference evidence="4" key="1">
    <citation type="journal article" date="2019" name="Int. J. Syst. Evol. Microbiol.">
        <title>The Global Catalogue of Microorganisms (GCM) 10K type strain sequencing project: providing services to taxonomists for standard genome sequencing and annotation.</title>
        <authorList>
            <consortium name="The Broad Institute Genomics Platform"/>
            <consortium name="The Broad Institute Genome Sequencing Center for Infectious Disease"/>
            <person name="Wu L."/>
            <person name="Ma J."/>
        </authorList>
    </citation>
    <scope>NUCLEOTIDE SEQUENCE [LARGE SCALE GENOMIC DNA]</scope>
    <source>
        <strain evidence="4">KCTC 12847</strain>
    </source>
</reference>
<dbReference type="Gene3D" id="2.10.109.10">
    <property type="entry name" value="Umud Fragment, subunit A"/>
    <property type="match status" value="1"/>
</dbReference>
<keyword evidence="1" id="KW-0238">DNA-binding</keyword>
<feature type="domain" description="HTH cro/C1-type" evidence="2">
    <location>
        <begin position="10"/>
        <end position="64"/>
    </location>
</feature>
<dbReference type="InterPro" id="IPR036286">
    <property type="entry name" value="LexA/Signal_pep-like_sf"/>
</dbReference>
<dbReference type="InterPro" id="IPR001387">
    <property type="entry name" value="Cro/C1-type_HTH"/>
</dbReference>
<dbReference type="Pfam" id="PF00717">
    <property type="entry name" value="Peptidase_S24"/>
    <property type="match status" value="1"/>
</dbReference>
<dbReference type="InterPro" id="IPR039418">
    <property type="entry name" value="LexA-like"/>
</dbReference>
<dbReference type="EMBL" id="JBHRUH010000002">
    <property type="protein sequence ID" value="MFC3290558.1"/>
    <property type="molecule type" value="Genomic_DNA"/>
</dbReference>
<dbReference type="SUPFAM" id="SSF51306">
    <property type="entry name" value="LexA/Signal peptidase"/>
    <property type="match status" value="1"/>
</dbReference>
<evidence type="ECO:0000256" key="1">
    <source>
        <dbReference type="ARBA" id="ARBA00023125"/>
    </source>
</evidence>
<keyword evidence="4" id="KW-1185">Reference proteome</keyword>
<dbReference type="RefSeq" id="WP_019020379.1">
    <property type="nucleotide sequence ID" value="NZ_BMXD01000016.1"/>
</dbReference>
<gene>
    <name evidence="3" type="ORF">ACFOEI_00550</name>
</gene>
<dbReference type="Pfam" id="PF01381">
    <property type="entry name" value="HTH_3"/>
    <property type="match status" value="1"/>
</dbReference>
<dbReference type="InterPro" id="IPR015927">
    <property type="entry name" value="Peptidase_S24_S26A/B/C"/>
</dbReference>
<protein>
    <submittedName>
        <fullName evidence="3">Helix-turn-helix domain-containing protein</fullName>
    </submittedName>
</protein>
<sequence>MQNILLGKRIREARKSMGLTQERLGIKVGVSRPAIVQWESDAKRPNYERLCMLAAALRITPNQLLLGHEEAQDPTPVPPSQNAGDNLPFRQAVEISWTEAATWNDSSNHSLDLTNRNYWGCPIPCGPDVFVVRLTNTESWPQLPQGSLLFVDPSVPVVHNAKVLTQIPGEPAAVLRRSKEAGIRRYLEALNPDWPERYIHLTKDCRYIGTVVFTAQQY</sequence>